<gene>
    <name evidence="16" type="ORF">MEDL_64794</name>
</gene>
<dbReference type="FunFam" id="3.90.440.10:FF:000001">
    <property type="entry name" value="Endothelial nitric oxide synthase"/>
    <property type="match status" value="1"/>
</dbReference>
<dbReference type="InterPro" id="IPR023173">
    <property type="entry name" value="NADPH_Cyt_P450_Rdtase_alpha"/>
</dbReference>
<dbReference type="InterPro" id="IPR004030">
    <property type="entry name" value="NOS_N"/>
</dbReference>
<keyword evidence="11 12" id="KW-0408">Iron</keyword>
<dbReference type="Pfam" id="PF00667">
    <property type="entry name" value="FAD_binding_1"/>
    <property type="match status" value="1"/>
</dbReference>
<evidence type="ECO:0000256" key="4">
    <source>
        <dbReference type="ARBA" id="ARBA00022630"/>
    </source>
</evidence>
<comment type="catalytic activity">
    <reaction evidence="12">
        <text>2 L-arginine + 3 NADPH + 4 O2 + H(+) = 2 L-citrulline + 2 nitric oxide + 3 NADP(+) + 4 H2O</text>
        <dbReference type="Rhea" id="RHEA:19897"/>
        <dbReference type="ChEBI" id="CHEBI:15377"/>
        <dbReference type="ChEBI" id="CHEBI:15378"/>
        <dbReference type="ChEBI" id="CHEBI:15379"/>
        <dbReference type="ChEBI" id="CHEBI:16480"/>
        <dbReference type="ChEBI" id="CHEBI:32682"/>
        <dbReference type="ChEBI" id="CHEBI:57743"/>
        <dbReference type="ChEBI" id="CHEBI:57783"/>
        <dbReference type="ChEBI" id="CHEBI:58349"/>
        <dbReference type="EC" id="1.14.13.39"/>
    </reaction>
</comment>
<dbReference type="GO" id="GO:0046872">
    <property type="term" value="F:metal ion binding"/>
    <property type="evidence" value="ECO:0007669"/>
    <property type="project" value="UniProtKB-KW"/>
</dbReference>
<dbReference type="GO" id="GO:0020037">
    <property type="term" value="F:heme binding"/>
    <property type="evidence" value="ECO:0007669"/>
    <property type="project" value="InterPro"/>
</dbReference>
<comment type="function">
    <text evidence="12">Produces nitric oxide (NO) which is a messenger molecule with diverse functions.</text>
</comment>
<dbReference type="GO" id="GO:0005516">
    <property type="term" value="F:calmodulin binding"/>
    <property type="evidence" value="ECO:0007669"/>
    <property type="project" value="UniProtKB-KW"/>
</dbReference>
<dbReference type="InterPro" id="IPR001433">
    <property type="entry name" value="OxRdtase_FAD/NAD-bd"/>
</dbReference>
<dbReference type="PROSITE" id="PS60001">
    <property type="entry name" value="NOS"/>
    <property type="match status" value="1"/>
</dbReference>
<dbReference type="EMBL" id="CAJPWZ010003147">
    <property type="protein sequence ID" value="CAG2253270.1"/>
    <property type="molecule type" value="Genomic_DNA"/>
</dbReference>
<dbReference type="InterPro" id="IPR044943">
    <property type="entry name" value="NOS_dom_1"/>
</dbReference>
<keyword evidence="6 12" id="KW-0479">Metal-binding</keyword>
<keyword evidence="7 12" id="KW-0274">FAD</keyword>
<dbReference type="PROSITE" id="PS51384">
    <property type="entry name" value="FAD_FR"/>
    <property type="match status" value="1"/>
</dbReference>
<dbReference type="PRINTS" id="PR00371">
    <property type="entry name" value="FPNCR"/>
</dbReference>
<dbReference type="FunFam" id="3.40.50.360:FF:000019">
    <property type="entry name" value="Nitric oxide synthase"/>
    <property type="match status" value="1"/>
</dbReference>
<dbReference type="GO" id="GO:0050661">
    <property type="term" value="F:NADP binding"/>
    <property type="evidence" value="ECO:0007669"/>
    <property type="project" value="InterPro"/>
</dbReference>
<evidence type="ECO:0000259" key="14">
    <source>
        <dbReference type="PROSITE" id="PS50902"/>
    </source>
</evidence>
<dbReference type="PROSITE" id="PS50902">
    <property type="entry name" value="FLAVODOXIN_LIKE"/>
    <property type="match status" value="1"/>
</dbReference>
<dbReference type="InterPro" id="IPR008254">
    <property type="entry name" value="Flavodoxin/NO_synth"/>
</dbReference>
<comment type="cofactor">
    <cofactor evidence="12">
        <name>FMN</name>
        <dbReference type="ChEBI" id="CHEBI:58210"/>
    </cofactor>
    <text evidence="12">Binds 1 FMN.</text>
</comment>
<comment type="cofactor">
    <cofactor evidence="12">
        <name>FAD</name>
        <dbReference type="ChEBI" id="CHEBI:57692"/>
    </cofactor>
    <text evidence="12">Binds 1 FAD.</text>
</comment>
<evidence type="ECO:0000313" key="16">
    <source>
        <dbReference type="EMBL" id="CAG2253270.1"/>
    </source>
</evidence>
<keyword evidence="3 12" id="KW-0349">Heme</keyword>
<evidence type="ECO:0000256" key="13">
    <source>
        <dbReference type="PIRSR" id="PIRSR000333-1"/>
    </source>
</evidence>
<dbReference type="GO" id="GO:0050660">
    <property type="term" value="F:flavin adenine dinucleotide binding"/>
    <property type="evidence" value="ECO:0007669"/>
    <property type="project" value="InterPro"/>
</dbReference>
<dbReference type="SUPFAM" id="SSF52343">
    <property type="entry name" value="Ferredoxin reductase-like, C-terminal NADP-linked domain"/>
    <property type="match status" value="1"/>
</dbReference>
<dbReference type="InterPro" id="IPR001709">
    <property type="entry name" value="Flavoprot_Pyr_Nucl_cyt_Rdtase"/>
</dbReference>
<evidence type="ECO:0000256" key="12">
    <source>
        <dbReference type="PIRNR" id="PIRNR000333"/>
    </source>
</evidence>
<dbReference type="OrthoDB" id="1688044at2759"/>
<dbReference type="InterPro" id="IPR001094">
    <property type="entry name" value="Flavdoxin-like"/>
</dbReference>
<dbReference type="Gene3D" id="3.90.340.10">
    <property type="entry name" value="Nitric Oxide Synthase, Chain A, domain 1"/>
    <property type="match status" value="1"/>
</dbReference>
<feature type="binding site" description="axial binding residue" evidence="13">
    <location>
        <position position="99"/>
    </location>
    <ligand>
        <name>heme b</name>
        <dbReference type="ChEBI" id="CHEBI:60344"/>
    </ligand>
    <ligandPart>
        <name>Fe</name>
        <dbReference type="ChEBI" id="CHEBI:18248"/>
    </ligandPart>
</feature>
<dbReference type="AlphaFoldDB" id="A0A8S3V564"/>
<dbReference type="Pfam" id="PF00258">
    <property type="entry name" value="Flavodoxin_1"/>
    <property type="match status" value="1"/>
</dbReference>
<comment type="similarity">
    <text evidence="2 12">Belongs to the NOS family.</text>
</comment>
<evidence type="ECO:0000256" key="2">
    <source>
        <dbReference type="ARBA" id="ARBA00006267"/>
    </source>
</evidence>
<comment type="caution">
    <text evidence="16">The sequence shown here is derived from an EMBL/GenBank/DDBJ whole genome shotgun (WGS) entry which is preliminary data.</text>
</comment>
<proteinExistence type="inferred from homology"/>
<dbReference type="Pfam" id="PF02898">
    <property type="entry name" value="NO_synthase"/>
    <property type="match status" value="1"/>
</dbReference>
<evidence type="ECO:0000256" key="3">
    <source>
        <dbReference type="ARBA" id="ARBA00022617"/>
    </source>
</evidence>
<dbReference type="InterPro" id="IPR036119">
    <property type="entry name" value="NOS_N_sf"/>
</dbReference>
<protein>
    <recommendedName>
        <fullName evidence="12">Nitric oxide synthase</fullName>
        <ecNumber evidence="12">1.14.13.39</ecNumber>
    </recommendedName>
</protein>
<evidence type="ECO:0000256" key="7">
    <source>
        <dbReference type="ARBA" id="ARBA00022827"/>
    </source>
</evidence>
<evidence type="ECO:0000256" key="9">
    <source>
        <dbReference type="ARBA" id="ARBA00022860"/>
    </source>
</evidence>
<feature type="domain" description="FAD-binding FR-type" evidence="15">
    <location>
        <begin position="654"/>
        <end position="903"/>
    </location>
</feature>
<evidence type="ECO:0000256" key="8">
    <source>
        <dbReference type="ARBA" id="ARBA00022857"/>
    </source>
</evidence>
<evidence type="ECO:0000256" key="10">
    <source>
        <dbReference type="ARBA" id="ARBA00023002"/>
    </source>
</evidence>
<feature type="domain" description="Flavodoxin-like" evidence="14">
    <location>
        <begin position="441"/>
        <end position="597"/>
    </location>
</feature>
<evidence type="ECO:0000256" key="1">
    <source>
        <dbReference type="ARBA" id="ARBA00001970"/>
    </source>
</evidence>
<keyword evidence="9 12" id="KW-0112">Calmodulin-binding</keyword>
<keyword evidence="4" id="KW-0285">Flavoprotein</keyword>
<accession>A0A8S3V564</accession>
<organism evidence="16 17">
    <name type="scientific">Mytilus edulis</name>
    <name type="common">Blue mussel</name>
    <dbReference type="NCBI Taxonomy" id="6550"/>
    <lineage>
        <taxon>Eukaryota</taxon>
        <taxon>Metazoa</taxon>
        <taxon>Spiralia</taxon>
        <taxon>Lophotrochozoa</taxon>
        <taxon>Mollusca</taxon>
        <taxon>Bivalvia</taxon>
        <taxon>Autobranchia</taxon>
        <taxon>Pteriomorphia</taxon>
        <taxon>Mytilida</taxon>
        <taxon>Mytiloidea</taxon>
        <taxon>Mytilidae</taxon>
        <taxon>Mytilinae</taxon>
        <taxon>Mytilus</taxon>
    </lineage>
</organism>
<dbReference type="GO" id="GO:0010181">
    <property type="term" value="F:FMN binding"/>
    <property type="evidence" value="ECO:0007669"/>
    <property type="project" value="InterPro"/>
</dbReference>
<dbReference type="Proteomes" id="UP000683360">
    <property type="component" value="Unassembled WGS sequence"/>
</dbReference>
<dbReference type="InterPro" id="IPR003097">
    <property type="entry name" value="CysJ-like_FAD-binding"/>
</dbReference>
<dbReference type="InterPro" id="IPR044944">
    <property type="entry name" value="NOS_dom_3"/>
</dbReference>
<dbReference type="PANTHER" id="PTHR43410">
    <property type="entry name" value="NITRIC OXIDE SYNTHASE OXYGENASE"/>
    <property type="match status" value="1"/>
</dbReference>
<name>A0A8S3V564_MYTED</name>
<dbReference type="PIRSF" id="PIRSF000333">
    <property type="entry name" value="NOS"/>
    <property type="match status" value="1"/>
</dbReference>
<dbReference type="InterPro" id="IPR012144">
    <property type="entry name" value="NOS_euk"/>
</dbReference>
<evidence type="ECO:0000256" key="6">
    <source>
        <dbReference type="ARBA" id="ARBA00022723"/>
    </source>
</evidence>
<dbReference type="CDD" id="cd00795">
    <property type="entry name" value="NOS_oxygenase_euk"/>
    <property type="match status" value="1"/>
</dbReference>
<dbReference type="Gene3D" id="2.40.30.10">
    <property type="entry name" value="Translation factors"/>
    <property type="match status" value="1"/>
</dbReference>
<dbReference type="EC" id="1.14.13.39" evidence="12"/>
<dbReference type="Gene3D" id="3.90.440.10">
    <property type="entry name" value="Nitric Oxide Synthase,Heme Domain,Chain A domain 2"/>
    <property type="match status" value="1"/>
</dbReference>
<dbReference type="Gene3D" id="3.90.1230.10">
    <property type="entry name" value="Nitric Oxide Synthase, Chain A, domain 3"/>
    <property type="match status" value="1"/>
</dbReference>
<evidence type="ECO:0000256" key="5">
    <source>
        <dbReference type="ARBA" id="ARBA00022643"/>
    </source>
</evidence>
<dbReference type="InterPro" id="IPR029039">
    <property type="entry name" value="Flavoprotein-like_sf"/>
</dbReference>
<dbReference type="InterPro" id="IPR050607">
    <property type="entry name" value="NOS"/>
</dbReference>
<sequence length="1062" mass="121517">MVDDYERINKDILCGNKCVGSLIETLSNKPGIRPKEELLLQAKDFIQQYYTAIKSNDTIEHRERWSEVKSSIDNTGTYDLTLKELIFGSKQAWRNAPRCIGRIQWSNLQIFDARDVKTARGMFHSICNHLKYATNNGKIRSAITIFKQRTDVNHDFRVWNSQLITYAGYKQSDGSIIGDPINVDFTAVCIEMGWRGRNGMFDVLPLVLQANGDDPELFELPSRLIMEVHITHPTYPSLADLGLRWFCVPAVSGMKFDCGGLEFTACPFSGWYMSTEIACRDLCDKQRYNLVEKIARNLGMDTRNNASLWKDKAVIEINIAVLHSFQSIGATIVDHHTASDSFMIFMKNEYKQRGGCPADWVWIVPPISGSLTPVFHQEMVMFKLKPSYEYQDEVWRTFVRKKDRIKRSKSHQSKLGFKCVASVVFSWTSLMMKVLSKRVKCTILYATETGRSERYAHTLHKIFRQAFNSRVLNMDSYNLSELRQEQLILFVTSTFGNGDPPENGKNLARALTTAKELPLQTNSNKRHTNGHKNSPLNYLKFSVFGLGSSAYPNFCAFSQLIDKTMESLGATRIYSIGEGDELCGQEEAFKTWAKRVYQVACGFFNVGNKIGLNDASDVLEKSDTIWRPETFRVIEVPIEICLSLGEEYCKVHKKSVFKCRLTERIHLEKRHSSKQTILGKIDISANIDSMNYSPGDHLLLFPNNAPALVSGIIDRLVDAPDFDEVLQLQRNTSGDDRLDRNGNHDSWNDWGRYPPCTLTDMLTRYLDISSPPSQELLNILSSQAVKTEEKFKIKRLVNNTRIFDEWKNDGKPTILDVLKQFSSIQLTPAFLISQLPLLLPRYYSISSSLDAAPGEIHVTVDVLEYQTPDGTKHQGVCSNWLNNLEIGEEIYCNVRKAPLFHLPNDQSVPIIMVGPGTGIAPFRGFWMQRKADIEHELTSRNKRNHGFGEMYLYFGCHNTTADNIYRDEIRQLEKEKILTKCFFAFSREPDIRTRFDKKKWKDIYKLIVKENGHFYICGSIQMASDVKKMLRHVIQSWGKKSESQVDEYIDKMKVSVIFAGLM</sequence>
<keyword evidence="17" id="KW-1185">Reference proteome</keyword>
<dbReference type="Gene3D" id="1.20.990.10">
    <property type="entry name" value="NADPH-cytochrome p450 Reductase, Chain A, domain 3"/>
    <property type="match status" value="1"/>
</dbReference>
<dbReference type="PANTHER" id="PTHR43410:SF1">
    <property type="entry name" value="NITRIC OXIDE SYNTHASE"/>
    <property type="match status" value="1"/>
</dbReference>
<comment type="cofactor">
    <cofactor evidence="1 12">
        <name>heme b</name>
        <dbReference type="ChEBI" id="CHEBI:60344"/>
    </cofactor>
</comment>
<dbReference type="Pfam" id="PF00175">
    <property type="entry name" value="NAD_binding_1"/>
    <property type="match status" value="1"/>
</dbReference>
<dbReference type="InterPro" id="IPR044940">
    <property type="entry name" value="NOS_dom_2"/>
</dbReference>
<dbReference type="SUPFAM" id="SSF63380">
    <property type="entry name" value="Riboflavin synthase domain-like"/>
    <property type="match status" value="1"/>
</dbReference>
<keyword evidence="5 12" id="KW-0288">FMN</keyword>
<reference evidence="16" key="1">
    <citation type="submission" date="2021-03" db="EMBL/GenBank/DDBJ databases">
        <authorList>
            <person name="Bekaert M."/>
        </authorList>
    </citation>
    <scope>NUCLEOTIDE SEQUENCE</scope>
</reference>
<dbReference type="SUPFAM" id="SSF56512">
    <property type="entry name" value="Nitric oxide (NO) synthase oxygenase domain"/>
    <property type="match status" value="1"/>
</dbReference>
<dbReference type="FunFam" id="1.20.990.10:FF:000002">
    <property type="entry name" value="Nitric oxide synthase"/>
    <property type="match status" value="1"/>
</dbReference>
<evidence type="ECO:0000259" key="15">
    <source>
        <dbReference type="PROSITE" id="PS51384"/>
    </source>
</evidence>
<dbReference type="PRINTS" id="PR00369">
    <property type="entry name" value="FLAVODOXIN"/>
</dbReference>
<dbReference type="GO" id="GO:0006809">
    <property type="term" value="P:nitric oxide biosynthetic process"/>
    <property type="evidence" value="ECO:0007669"/>
    <property type="project" value="InterPro"/>
</dbReference>
<dbReference type="SUPFAM" id="SSF52218">
    <property type="entry name" value="Flavoproteins"/>
    <property type="match status" value="1"/>
</dbReference>
<dbReference type="InterPro" id="IPR017927">
    <property type="entry name" value="FAD-bd_FR_type"/>
</dbReference>
<keyword evidence="8 12" id="KW-0521">NADP</keyword>
<dbReference type="GO" id="GO:0004517">
    <property type="term" value="F:nitric-oxide synthase activity"/>
    <property type="evidence" value="ECO:0007669"/>
    <property type="project" value="UniProtKB-EC"/>
</dbReference>
<dbReference type="Gene3D" id="3.40.50.360">
    <property type="match status" value="1"/>
</dbReference>
<evidence type="ECO:0000256" key="11">
    <source>
        <dbReference type="ARBA" id="ARBA00023004"/>
    </source>
</evidence>
<keyword evidence="10 12" id="KW-0560">Oxidoreductase</keyword>
<evidence type="ECO:0000313" key="17">
    <source>
        <dbReference type="Proteomes" id="UP000683360"/>
    </source>
</evidence>
<dbReference type="InterPro" id="IPR039261">
    <property type="entry name" value="FNR_nucleotide-bd"/>
</dbReference>
<dbReference type="Gene3D" id="3.40.50.80">
    <property type="entry name" value="Nucleotide-binding domain of ferredoxin-NADP reductase (FNR) module"/>
    <property type="match status" value="1"/>
</dbReference>
<dbReference type="InterPro" id="IPR017938">
    <property type="entry name" value="Riboflavin_synthase-like_b-brl"/>
</dbReference>